<name>A0A2R6NRH4_9APHY</name>
<dbReference type="Proteomes" id="UP000186601">
    <property type="component" value="Unassembled WGS sequence"/>
</dbReference>
<dbReference type="EMBL" id="MLYV02000906">
    <property type="protein sequence ID" value="PSR75333.1"/>
    <property type="molecule type" value="Genomic_DNA"/>
</dbReference>
<sequence>MSISKLTMIRSLYSALLVNLTAHNDFVLLRTCLVSATVAGVSVRKALRLLSKVSDISQCLPQGMELLELYLPCAPQLIQDV</sequence>
<reference evidence="1 2" key="1">
    <citation type="submission" date="2018-02" db="EMBL/GenBank/DDBJ databases">
        <title>Genome sequence of the basidiomycete white-rot fungus Phlebia centrifuga.</title>
        <authorList>
            <person name="Granchi Z."/>
            <person name="Peng M."/>
            <person name="de Vries R.P."/>
            <person name="Hilden K."/>
            <person name="Makela M.R."/>
            <person name="Grigoriev I."/>
            <person name="Riley R."/>
        </authorList>
    </citation>
    <scope>NUCLEOTIDE SEQUENCE [LARGE SCALE GENOMIC DNA]</scope>
    <source>
        <strain evidence="1 2">FBCC195</strain>
    </source>
</reference>
<comment type="caution">
    <text evidence="1">The sequence shown here is derived from an EMBL/GenBank/DDBJ whole genome shotgun (WGS) entry which is preliminary data.</text>
</comment>
<keyword evidence="2" id="KW-1185">Reference proteome</keyword>
<evidence type="ECO:0000313" key="2">
    <source>
        <dbReference type="Proteomes" id="UP000186601"/>
    </source>
</evidence>
<organism evidence="1 2">
    <name type="scientific">Hermanssonia centrifuga</name>
    <dbReference type="NCBI Taxonomy" id="98765"/>
    <lineage>
        <taxon>Eukaryota</taxon>
        <taxon>Fungi</taxon>
        <taxon>Dikarya</taxon>
        <taxon>Basidiomycota</taxon>
        <taxon>Agaricomycotina</taxon>
        <taxon>Agaricomycetes</taxon>
        <taxon>Polyporales</taxon>
        <taxon>Meruliaceae</taxon>
        <taxon>Hermanssonia</taxon>
    </lineage>
</organism>
<protein>
    <submittedName>
        <fullName evidence="1">Uncharacterized protein</fullName>
    </submittedName>
</protein>
<proteinExistence type="predicted"/>
<evidence type="ECO:0000313" key="1">
    <source>
        <dbReference type="EMBL" id="PSR75333.1"/>
    </source>
</evidence>
<accession>A0A2R6NRH4</accession>
<dbReference type="AlphaFoldDB" id="A0A2R6NRH4"/>
<gene>
    <name evidence="1" type="ORF">PHLCEN_2v9196</name>
</gene>